<organism evidence="2 3">
    <name type="scientific">Desmophyllum pertusum</name>
    <dbReference type="NCBI Taxonomy" id="174260"/>
    <lineage>
        <taxon>Eukaryota</taxon>
        <taxon>Metazoa</taxon>
        <taxon>Cnidaria</taxon>
        <taxon>Anthozoa</taxon>
        <taxon>Hexacorallia</taxon>
        <taxon>Scleractinia</taxon>
        <taxon>Caryophylliina</taxon>
        <taxon>Caryophylliidae</taxon>
        <taxon>Desmophyllum</taxon>
    </lineage>
</organism>
<evidence type="ECO:0008006" key="4">
    <source>
        <dbReference type="Google" id="ProtNLM"/>
    </source>
</evidence>
<gene>
    <name evidence="2" type="ORF">OS493_021470</name>
</gene>
<evidence type="ECO:0000313" key="2">
    <source>
        <dbReference type="EMBL" id="KAJ7372042.1"/>
    </source>
</evidence>
<name>A0A9X0CQ84_9CNID</name>
<comment type="caution">
    <text evidence="2">The sequence shown here is derived from an EMBL/GenBank/DDBJ whole genome shotgun (WGS) entry which is preliminary data.</text>
</comment>
<dbReference type="PANTHER" id="PTHR32251:SF17">
    <property type="entry name" value="STEROID 5-ALPHA REDUCTASE C-TERMINAL DOMAIN-CONTAINING PROTEIN"/>
    <property type="match status" value="1"/>
</dbReference>
<dbReference type="PROSITE" id="PS50244">
    <property type="entry name" value="S5A_REDUCTASE"/>
    <property type="match status" value="1"/>
</dbReference>
<reference evidence="2" key="1">
    <citation type="submission" date="2023-01" db="EMBL/GenBank/DDBJ databases">
        <title>Genome assembly of the deep-sea coral Lophelia pertusa.</title>
        <authorList>
            <person name="Herrera S."/>
            <person name="Cordes E."/>
        </authorList>
    </citation>
    <scope>NUCLEOTIDE SEQUENCE</scope>
    <source>
        <strain evidence="2">USNM1676648</strain>
        <tissue evidence="2">Polyp</tissue>
    </source>
</reference>
<dbReference type="GO" id="GO:0016020">
    <property type="term" value="C:membrane"/>
    <property type="evidence" value="ECO:0007669"/>
    <property type="project" value="TreeGrafter"/>
</dbReference>
<dbReference type="AlphaFoldDB" id="A0A9X0CQ84"/>
<dbReference type="Gene3D" id="1.20.120.1630">
    <property type="match status" value="1"/>
</dbReference>
<feature type="transmembrane region" description="Helical" evidence="1">
    <location>
        <begin position="208"/>
        <end position="230"/>
    </location>
</feature>
<feature type="transmembrane region" description="Helical" evidence="1">
    <location>
        <begin position="138"/>
        <end position="154"/>
    </location>
</feature>
<sequence>MEMVSSSPLFTAAALDFGIQWGLWSVASLFQTEKFYDLAGSSTFILLAWQTLRWGGRFHLRQLVQSGCVTLWGLRLGLHLFTRVLQDGKDSRFDKIRGNPGVFWIYWTLQGVWVWMTLLPTLILNTSAKDEKLTWKDYLGWSLWLIGFILEVVADHQKSQFRADSANKGKWISSGLWSLCRHPNYLGEILMWSSLFLPASSVMSGHQYWSVISPMFVAYLLTRVSGIPILERQGLKRWGHLTEYQKYRGNTAVLIPHIW</sequence>
<dbReference type="EMBL" id="MU826839">
    <property type="protein sequence ID" value="KAJ7372042.1"/>
    <property type="molecule type" value="Genomic_DNA"/>
</dbReference>
<keyword evidence="1" id="KW-1133">Transmembrane helix</keyword>
<feature type="transmembrane region" description="Helical" evidence="1">
    <location>
        <begin position="103"/>
        <end position="126"/>
    </location>
</feature>
<keyword evidence="1" id="KW-0812">Transmembrane</keyword>
<dbReference type="Pfam" id="PF06966">
    <property type="entry name" value="DUF1295"/>
    <property type="match status" value="1"/>
</dbReference>
<accession>A0A9X0CQ84</accession>
<dbReference type="InterPro" id="IPR010721">
    <property type="entry name" value="UstE-like"/>
</dbReference>
<keyword evidence="1" id="KW-0472">Membrane</keyword>
<dbReference type="OrthoDB" id="67965at2759"/>
<evidence type="ECO:0000256" key="1">
    <source>
        <dbReference type="SAM" id="Phobius"/>
    </source>
</evidence>
<dbReference type="PANTHER" id="PTHR32251">
    <property type="entry name" value="3-OXO-5-ALPHA-STEROID 4-DEHYDROGENASE"/>
    <property type="match status" value="1"/>
</dbReference>
<dbReference type="Proteomes" id="UP001163046">
    <property type="component" value="Unassembled WGS sequence"/>
</dbReference>
<proteinExistence type="predicted"/>
<evidence type="ECO:0000313" key="3">
    <source>
        <dbReference type="Proteomes" id="UP001163046"/>
    </source>
</evidence>
<protein>
    <recommendedName>
        <fullName evidence="4">Steroid 5-alpha reductase C-terminal domain-containing protein</fullName>
    </recommendedName>
</protein>
<keyword evidence="3" id="KW-1185">Reference proteome</keyword>